<dbReference type="AlphaFoldDB" id="A0A1Q9EIN8"/>
<dbReference type="OrthoDB" id="429721at2759"/>
<evidence type="ECO:0000313" key="1">
    <source>
        <dbReference type="EMBL" id="OLQ07313.1"/>
    </source>
</evidence>
<organism evidence="1 2">
    <name type="scientific">Symbiodinium microadriaticum</name>
    <name type="common">Dinoflagellate</name>
    <name type="synonym">Zooxanthella microadriatica</name>
    <dbReference type="NCBI Taxonomy" id="2951"/>
    <lineage>
        <taxon>Eukaryota</taxon>
        <taxon>Sar</taxon>
        <taxon>Alveolata</taxon>
        <taxon>Dinophyceae</taxon>
        <taxon>Suessiales</taxon>
        <taxon>Symbiodiniaceae</taxon>
        <taxon>Symbiodinium</taxon>
    </lineage>
</organism>
<reference evidence="1 2" key="1">
    <citation type="submission" date="2016-02" db="EMBL/GenBank/DDBJ databases">
        <title>Genome analysis of coral dinoflagellate symbionts highlights evolutionary adaptations to a symbiotic lifestyle.</title>
        <authorList>
            <person name="Aranda M."/>
            <person name="Li Y."/>
            <person name="Liew Y.J."/>
            <person name="Baumgarten S."/>
            <person name="Simakov O."/>
            <person name="Wilson M."/>
            <person name="Piel J."/>
            <person name="Ashoor H."/>
            <person name="Bougouffa S."/>
            <person name="Bajic V.B."/>
            <person name="Ryu T."/>
            <person name="Ravasi T."/>
            <person name="Bayer T."/>
            <person name="Micklem G."/>
            <person name="Kim H."/>
            <person name="Bhak J."/>
            <person name="Lajeunesse T.C."/>
            <person name="Voolstra C.R."/>
        </authorList>
    </citation>
    <scope>NUCLEOTIDE SEQUENCE [LARGE SCALE GENOMIC DNA]</scope>
    <source>
        <strain evidence="1 2">CCMP2467</strain>
    </source>
</reference>
<gene>
    <name evidence="1" type="ORF">AK812_SmicGene9327</name>
</gene>
<sequence>MTVTETMLEIVVAIEIGRTPGRIRILAQFDLAALWAVFGYKDESEQWWWESEDVTSNIFLQSCVDFLAFGRKNSDGRSQAPVAKVSLDEKLSKVIGPFRHVVVYEEANDRQLRNPCFRRMFSSHAGITSDGMSKDAAGQSGSVSFNNMVEVEALVVPVCPVHHGKFMQYEALSELLADFQKLKAMAQETHGSFHLRGFLHGLL</sequence>
<comment type="caution">
    <text evidence="1">The sequence shown here is derived from an EMBL/GenBank/DDBJ whole genome shotgun (WGS) entry which is preliminary data.</text>
</comment>
<dbReference type="EMBL" id="LSRX01000142">
    <property type="protein sequence ID" value="OLQ07313.1"/>
    <property type="molecule type" value="Genomic_DNA"/>
</dbReference>
<protein>
    <submittedName>
        <fullName evidence="1">Uncharacterized protein</fullName>
    </submittedName>
</protein>
<keyword evidence="2" id="KW-1185">Reference proteome</keyword>
<proteinExistence type="predicted"/>
<accession>A0A1Q9EIN8</accession>
<dbReference type="Proteomes" id="UP000186817">
    <property type="component" value="Unassembled WGS sequence"/>
</dbReference>
<name>A0A1Q9EIN8_SYMMI</name>
<evidence type="ECO:0000313" key="2">
    <source>
        <dbReference type="Proteomes" id="UP000186817"/>
    </source>
</evidence>